<name>A0A9P9YIY8_9MUSC</name>
<feature type="signal peptide" evidence="1">
    <location>
        <begin position="1"/>
        <end position="26"/>
    </location>
</feature>
<dbReference type="EMBL" id="JAMKOV010000010">
    <property type="protein sequence ID" value="KAI8037782.1"/>
    <property type="molecule type" value="Genomic_DNA"/>
</dbReference>
<organism evidence="2 3">
    <name type="scientific">Drosophila gunungcola</name>
    <name type="common">fruit fly</name>
    <dbReference type="NCBI Taxonomy" id="103775"/>
    <lineage>
        <taxon>Eukaryota</taxon>
        <taxon>Metazoa</taxon>
        <taxon>Ecdysozoa</taxon>
        <taxon>Arthropoda</taxon>
        <taxon>Hexapoda</taxon>
        <taxon>Insecta</taxon>
        <taxon>Pterygota</taxon>
        <taxon>Neoptera</taxon>
        <taxon>Endopterygota</taxon>
        <taxon>Diptera</taxon>
        <taxon>Brachycera</taxon>
        <taxon>Muscomorpha</taxon>
        <taxon>Ephydroidea</taxon>
        <taxon>Drosophilidae</taxon>
        <taxon>Drosophila</taxon>
        <taxon>Sophophora</taxon>
    </lineage>
</organism>
<comment type="caution">
    <text evidence="2">The sequence shown here is derived from an EMBL/GenBank/DDBJ whole genome shotgun (WGS) entry which is preliminary data.</text>
</comment>
<proteinExistence type="predicted"/>
<accession>A0A9P9YIY8</accession>
<gene>
    <name evidence="2" type="ORF">M5D96_009283</name>
</gene>
<reference evidence="2" key="1">
    <citation type="journal article" date="2023" name="Genome Biol. Evol.">
        <title>Long-read-based Genome Assembly of Drosophila gunungcola Reveals Fewer Chemosensory Genes in Flower-breeding Species.</title>
        <authorList>
            <person name="Negi A."/>
            <person name="Liao B.Y."/>
            <person name="Yeh S.D."/>
        </authorList>
    </citation>
    <scope>NUCLEOTIDE SEQUENCE</scope>
    <source>
        <strain evidence="2">Sukarami</strain>
    </source>
</reference>
<sequence length="74" mass="7489">MKISLVSLCIVTLVLLLCCFAVETEAKKCKAPLKWNPKLKKCVKGKSKPKKKSAGAAGATTAAAAAAATTAAAA</sequence>
<evidence type="ECO:0000313" key="2">
    <source>
        <dbReference type="EMBL" id="KAI8037782.1"/>
    </source>
</evidence>
<feature type="chain" id="PRO_5040420736" evidence="1">
    <location>
        <begin position="27"/>
        <end position="74"/>
    </location>
</feature>
<keyword evidence="3" id="KW-1185">Reference proteome</keyword>
<dbReference type="AlphaFoldDB" id="A0A9P9YIY8"/>
<protein>
    <submittedName>
        <fullName evidence="2">Uncharacterized protein</fullName>
    </submittedName>
</protein>
<evidence type="ECO:0000313" key="3">
    <source>
        <dbReference type="Proteomes" id="UP001059596"/>
    </source>
</evidence>
<dbReference type="Proteomes" id="UP001059596">
    <property type="component" value="Unassembled WGS sequence"/>
</dbReference>
<keyword evidence="1" id="KW-0732">Signal</keyword>
<evidence type="ECO:0000256" key="1">
    <source>
        <dbReference type="SAM" id="SignalP"/>
    </source>
</evidence>